<comment type="caution">
    <text evidence="2">The sequence shown here is derived from an EMBL/GenBank/DDBJ whole genome shotgun (WGS) entry which is preliminary data.</text>
</comment>
<evidence type="ECO:0000256" key="1">
    <source>
        <dbReference type="SAM" id="Phobius"/>
    </source>
</evidence>
<feature type="transmembrane region" description="Helical" evidence="1">
    <location>
        <begin position="94"/>
        <end position="114"/>
    </location>
</feature>
<keyword evidence="1" id="KW-0812">Transmembrane</keyword>
<name>E6LJR3_9FIRM</name>
<dbReference type="RefSeq" id="WP_008749971.1">
    <property type="nucleotide sequence ID" value="NZ_GL622296.1"/>
</dbReference>
<sequence>MKKLFVYFGISTFIFIFSQIYEYFSHGVYSNFMVFAFLIPFIGLFIPSLINIFIKREISDSAKLSWKCGIATLTVGSLYKGVLDIYGTSGNFEMIYLTVGIVLCIIAGVMTALGKNKKSEDILKEDGKAASELK</sequence>
<dbReference type="eggNOG" id="ENOG5033DJ8">
    <property type="taxonomic scope" value="Bacteria"/>
</dbReference>
<reference evidence="2 3" key="1">
    <citation type="submission" date="2010-12" db="EMBL/GenBank/DDBJ databases">
        <authorList>
            <person name="Muzny D."/>
            <person name="Qin X."/>
            <person name="Deng J."/>
            <person name="Jiang H."/>
            <person name="Liu Y."/>
            <person name="Qu J."/>
            <person name="Song X.-Z."/>
            <person name="Zhang L."/>
            <person name="Thornton R."/>
            <person name="Coyle M."/>
            <person name="Francisco L."/>
            <person name="Jackson L."/>
            <person name="Javaid M."/>
            <person name="Korchina V."/>
            <person name="Kovar C."/>
            <person name="Mata R."/>
            <person name="Mathew T."/>
            <person name="Ngo R."/>
            <person name="Nguyen L."/>
            <person name="Nguyen N."/>
            <person name="Okwuonu G."/>
            <person name="Ongeri F."/>
            <person name="Pham C."/>
            <person name="Simmons D."/>
            <person name="Wilczek-Boney K."/>
            <person name="Hale W."/>
            <person name="Jakkamsetti A."/>
            <person name="Pham P."/>
            <person name="Ruth R."/>
            <person name="San Lucas F."/>
            <person name="Warren J."/>
            <person name="Zhang J."/>
            <person name="Zhao Z."/>
            <person name="Zhou C."/>
            <person name="Zhu D."/>
            <person name="Lee S."/>
            <person name="Bess C."/>
            <person name="Blankenburg K."/>
            <person name="Forbes L."/>
            <person name="Fu Q."/>
            <person name="Gubbala S."/>
            <person name="Hirani K."/>
            <person name="Jayaseelan J.C."/>
            <person name="Lara F."/>
            <person name="Munidasa M."/>
            <person name="Palculict T."/>
            <person name="Patil S."/>
            <person name="Pu L.-L."/>
            <person name="Saada N."/>
            <person name="Tang L."/>
            <person name="Weissenberger G."/>
            <person name="Zhu Y."/>
            <person name="Hemphill L."/>
            <person name="Shang Y."/>
            <person name="Youmans B."/>
            <person name="Ayvaz T."/>
            <person name="Ross M."/>
            <person name="Santibanez J."/>
            <person name="Aqrawi P."/>
            <person name="Gross S."/>
            <person name="Joshi V."/>
            <person name="Fowler G."/>
            <person name="Nazareth L."/>
            <person name="Reid J."/>
            <person name="Worley K."/>
            <person name="Petrosino J."/>
            <person name="Highlander S."/>
            <person name="Gibbs R."/>
        </authorList>
    </citation>
    <scope>NUCLEOTIDE SEQUENCE [LARGE SCALE GENOMIC DNA]</scope>
    <source>
        <strain evidence="2 3">DSM 3986</strain>
    </source>
</reference>
<evidence type="ECO:0000313" key="3">
    <source>
        <dbReference type="Proteomes" id="UP000003434"/>
    </source>
</evidence>
<dbReference type="AlphaFoldDB" id="E6LJR3"/>
<dbReference type="HOGENOM" id="CLU_132625_0_0_9"/>
<dbReference type="EMBL" id="AEPW01000005">
    <property type="protein sequence ID" value="EFU77927.1"/>
    <property type="molecule type" value="Genomic_DNA"/>
</dbReference>
<feature type="transmembrane region" description="Helical" evidence="1">
    <location>
        <begin position="30"/>
        <end position="52"/>
    </location>
</feature>
<feature type="transmembrane region" description="Helical" evidence="1">
    <location>
        <begin position="5"/>
        <end position="24"/>
    </location>
</feature>
<dbReference type="Proteomes" id="UP000003434">
    <property type="component" value="Unassembled WGS sequence"/>
</dbReference>
<evidence type="ECO:0000313" key="2">
    <source>
        <dbReference type="EMBL" id="EFU77927.1"/>
    </source>
</evidence>
<proteinExistence type="predicted"/>
<accession>E6LJR3</accession>
<keyword evidence="1" id="KW-1133">Transmembrane helix</keyword>
<organism evidence="2 3">
    <name type="scientific">Lachnoanaerobaculum saburreum DSM 3986</name>
    <dbReference type="NCBI Taxonomy" id="887325"/>
    <lineage>
        <taxon>Bacteria</taxon>
        <taxon>Bacillati</taxon>
        <taxon>Bacillota</taxon>
        <taxon>Clostridia</taxon>
        <taxon>Lachnospirales</taxon>
        <taxon>Lachnospiraceae</taxon>
        <taxon>Lachnoanaerobaculum</taxon>
    </lineage>
</organism>
<keyword evidence="1" id="KW-0472">Membrane</keyword>
<protein>
    <submittedName>
        <fullName evidence="2">Uncharacterized protein</fullName>
    </submittedName>
</protein>
<feature type="transmembrane region" description="Helical" evidence="1">
    <location>
        <begin position="64"/>
        <end position="82"/>
    </location>
</feature>
<gene>
    <name evidence="2" type="ORF">HMPREF0381_0198</name>
</gene>